<protein>
    <submittedName>
        <fullName evidence="1">Uncharacterized protein</fullName>
    </submittedName>
</protein>
<keyword evidence="2" id="KW-1185">Reference proteome</keyword>
<dbReference type="Proteomes" id="UP001292094">
    <property type="component" value="Unassembled WGS sequence"/>
</dbReference>
<reference evidence="1" key="1">
    <citation type="submission" date="2023-11" db="EMBL/GenBank/DDBJ databases">
        <title>Genome assemblies of two species of porcelain crab, Petrolisthes cinctipes and Petrolisthes manimaculis (Anomura: Porcellanidae).</title>
        <authorList>
            <person name="Angst P."/>
        </authorList>
    </citation>
    <scope>NUCLEOTIDE SEQUENCE</scope>
    <source>
        <strain evidence="1">PB745_02</strain>
        <tissue evidence="1">Gill</tissue>
    </source>
</reference>
<dbReference type="EMBL" id="JAWZYT010003043">
    <property type="protein sequence ID" value="KAK4300479.1"/>
    <property type="molecule type" value="Genomic_DNA"/>
</dbReference>
<sequence length="95" mass="11067">MEGWGWVEDEAEFEAEDRLMKKLHLSNGDGLNERGWMTSLDHLAEPHQTRTRQMATKSTHSSVHEIWLSASSPVYLAFIRLVWRWMDLHNCSIAT</sequence>
<dbReference type="AlphaFoldDB" id="A0AAE1P3T4"/>
<gene>
    <name evidence="1" type="ORF">Pmani_027304</name>
</gene>
<proteinExistence type="predicted"/>
<evidence type="ECO:0000313" key="2">
    <source>
        <dbReference type="Proteomes" id="UP001292094"/>
    </source>
</evidence>
<evidence type="ECO:0000313" key="1">
    <source>
        <dbReference type="EMBL" id="KAK4300479.1"/>
    </source>
</evidence>
<accession>A0AAE1P3T4</accession>
<comment type="caution">
    <text evidence="1">The sequence shown here is derived from an EMBL/GenBank/DDBJ whole genome shotgun (WGS) entry which is preliminary data.</text>
</comment>
<name>A0AAE1P3T4_9EUCA</name>
<organism evidence="1 2">
    <name type="scientific">Petrolisthes manimaculis</name>
    <dbReference type="NCBI Taxonomy" id="1843537"/>
    <lineage>
        <taxon>Eukaryota</taxon>
        <taxon>Metazoa</taxon>
        <taxon>Ecdysozoa</taxon>
        <taxon>Arthropoda</taxon>
        <taxon>Crustacea</taxon>
        <taxon>Multicrustacea</taxon>
        <taxon>Malacostraca</taxon>
        <taxon>Eumalacostraca</taxon>
        <taxon>Eucarida</taxon>
        <taxon>Decapoda</taxon>
        <taxon>Pleocyemata</taxon>
        <taxon>Anomura</taxon>
        <taxon>Galatheoidea</taxon>
        <taxon>Porcellanidae</taxon>
        <taxon>Petrolisthes</taxon>
    </lineage>
</organism>